<dbReference type="Proteomes" id="UP000886885">
    <property type="component" value="Chromosome 8A"/>
</dbReference>
<feature type="region of interest" description="Disordered" evidence="1">
    <location>
        <begin position="586"/>
        <end position="611"/>
    </location>
</feature>
<dbReference type="EMBL" id="JAAWWB010000015">
    <property type="protein sequence ID" value="KAG6766166.1"/>
    <property type="molecule type" value="Genomic_DNA"/>
</dbReference>
<keyword evidence="3" id="KW-1185">Reference proteome</keyword>
<feature type="compositionally biased region" description="Basic and acidic residues" evidence="1">
    <location>
        <begin position="423"/>
        <end position="436"/>
    </location>
</feature>
<feature type="compositionally biased region" description="Basic and acidic residues" evidence="1">
    <location>
        <begin position="400"/>
        <end position="412"/>
    </location>
</feature>
<feature type="compositionally biased region" description="Basic and acidic residues" evidence="1">
    <location>
        <begin position="67"/>
        <end position="117"/>
    </location>
</feature>
<feature type="compositionally biased region" description="Basic and acidic residues" evidence="1">
    <location>
        <begin position="810"/>
        <end position="820"/>
    </location>
</feature>
<feature type="compositionally biased region" description="Polar residues" evidence="1">
    <location>
        <begin position="588"/>
        <end position="611"/>
    </location>
</feature>
<feature type="region of interest" description="Disordered" evidence="1">
    <location>
        <begin position="810"/>
        <end position="849"/>
    </location>
</feature>
<dbReference type="OrthoDB" id="1681423at2759"/>
<comment type="caution">
    <text evidence="2">The sequence shown here is derived from an EMBL/GenBank/DDBJ whole genome shotgun (WGS) entry which is preliminary data.</text>
</comment>
<proteinExistence type="predicted"/>
<accession>A0A8X7ZBH8</accession>
<dbReference type="AlphaFoldDB" id="A0A8X7ZBH8"/>
<organism evidence="2 3">
    <name type="scientific">Populus tomentosa</name>
    <name type="common">Chinese white poplar</name>
    <dbReference type="NCBI Taxonomy" id="118781"/>
    <lineage>
        <taxon>Eukaryota</taxon>
        <taxon>Viridiplantae</taxon>
        <taxon>Streptophyta</taxon>
        <taxon>Embryophyta</taxon>
        <taxon>Tracheophyta</taxon>
        <taxon>Spermatophyta</taxon>
        <taxon>Magnoliopsida</taxon>
        <taxon>eudicotyledons</taxon>
        <taxon>Gunneridae</taxon>
        <taxon>Pentapetalae</taxon>
        <taxon>rosids</taxon>
        <taxon>fabids</taxon>
        <taxon>Malpighiales</taxon>
        <taxon>Salicaceae</taxon>
        <taxon>Saliceae</taxon>
        <taxon>Populus</taxon>
    </lineage>
</organism>
<feature type="compositionally biased region" description="Basic and acidic residues" evidence="1">
    <location>
        <begin position="126"/>
        <end position="143"/>
    </location>
</feature>
<feature type="region of interest" description="Disordered" evidence="1">
    <location>
        <begin position="1"/>
        <end position="174"/>
    </location>
</feature>
<sequence>MSKSQRKGKENGRIKLATPFSDGSGFRKLNMGNEMGNNNTSGLREEDSTTDEAQEKSVQAPTNANVVKEENHVVPAGESKDYHEKVTGLDCDDRKGSGDTHDHNQTSDEAEHAEVHPTPETFSFVEHAEAHPTPESPKAETKPNEVGGGDIEFPPASFPNELEGDEKSTESDLEETVLGANSNQLERQASFEKATEEQEIMSVSAFVMISPSHDPEPQESMDLKFYQQEFIENHSEQSVKDSANSLETSENILGSNVVEDIITKENGHLVETCASDNLDGILVSGTTLNMEKKMGDLSEKEMASQEDKMLSEEKVDVEVGNEVGNDLSKTIVMESTTIRSDSRSEHREKCEEEFTREMDCYGNNCSESQPEVNLIANSPNCHMELSVPEDKCMVLTEETEFTRKESETEVNKHHYSPNQLMDDSNRESDIDLEHASQTDSFPGPSFKNNEESSDDASHDPASNESCQVEKAKVSENGNHIDLFNDIQSEASEDGCKESEGNTMIVPELGIVPEELSMSNWKSNEGETDCKLEEEKTAEKQIVEEIKEKTEAPCAIGKGGEQQQSGDQLVSKTLAVLAEAYNPQAPASLFQSQDQQQEKVTVSGDAQGSNELTLELKPESCEEFLVAKVSTDQGEVMNILGTSASAVELAMDKPQEEASSYFIAAREVVRETKSLAFDQCEKLDSTIFPKGGYEAQESVGRLSTESNPDNLNIHVQMRKSPSFDLDLRIEARSEESDQTPLLYQDKTTVESLSDQSDVSLQSPHLLSQCSQETLRALPLEESVITLERSDSEKSRTPFLGFLKEDEEAHAVVTPKKQDNHAAAKKTTKDLWNSPTKEVASASPKGKEKHKRRTSLFGHCMCCATVIN</sequence>
<name>A0A8X7ZBH8_POPTO</name>
<evidence type="ECO:0000256" key="1">
    <source>
        <dbReference type="SAM" id="MobiDB-lite"/>
    </source>
</evidence>
<gene>
    <name evidence="2" type="ORF">POTOM_030235</name>
</gene>
<evidence type="ECO:0000313" key="2">
    <source>
        <dbReference type="EMBL" id="KAG6766166.1"/>
    </source>
</evidence>
<protein>
    <submittedName>
        <fullName evidence="2">Uncharacterized protein</fullName>
    </submittedName>
</protein>
<feature type="compositionally biased region" description="Polar residues" evidence="1">
    <location>
        <begin position="56"/>
        <end position="65"/>
    </location>
</feature>
<reference evidence="2" key="1">
    <citation type="journal article" date="2020" name="bioRxiv">
        <title>Hybrid origin of Populus tomentosa Carr. identified through genome sequencing and phylogenomic analysis.</title>
        <authorList>
            <person name="An X."/>
            <person name="Gao K."/>
            <person name="Chen Z."/>
            <person name="Li J."/>
            <person name="Yang X."/>
            <person name="Yang X."/>
            <person name="Zhou J."/>
            <person name="Guo T."/>
            <person name="Zhao T."/>
            <person name="Huang S."/>
            <person name="Miao D."/>
            <person name="Khan W.U."/>
            <person name="Rao P."/>
            <person name="Ye M."/>
            <person name="Lei B."/>
            <person name="Liao W."/>
            <person name="Wang J."/>
            <person name="Ji L."/>
            <person name="Li Y."/>
            <person name="Guo B."/>
            <person name="Mustafa N.S."/>
            <person name="Li S."/>
            <person name="Yun Q."/>
            <person name="Keller S.R."/>
            <person name="Mao J."/>
            <person name="Zhang R."/>
            <person name="Strauss S.H."/>
        </authorList>
    </citation>
    <scope>NUCLEOTIDE SEQUENCE</scope>
    <source>
        <strain evidence="2">GM15</strain>
        <tissue evidence="2">Leaf</tissue>
    </source>
</reference>
<evidence type="ECO:0000313" key="3">
    <source>
        <dbReference type="Proteomes" id="UP000886885"/>
    </source>
</evidence>
<feature type="region of interest" description="Disordered" evidence="1">
    <location>
        <begin position="398"/>
        <end position="500"/>
    </location>
</feature>